<feature type="region of interest" description="Disordered" evidence="1">
    <location>
        <begin position="85"/>
        <end position="180"/>
    </location>
</feature>
<protein>
    <submittedName>
        <fullName evidence="3">Uncharacterized protein</fullName>
    </submittedName>
</protein>
<feature type="compositionally biased region" description="Pro residues" evidence="1">
    <location>
        <begin position="363"/>
        <end position="372"/>
    </location>
</feature>
<feature type="transmembrane region" description="Helical" evidence="2">
    <location>
        <begin position="184"/>
        <end position="202"/>
    </location>
</feature>
<organism evidence="3 4">
    <name type="scientific">Actinomadura bangladeshensis</name>
    <dbReference type="NCBI Taxonomy" id="453573"/>
    <lineage>
        <taxon>Bacteria</taxon>
        <taxon>Bacillati</taxon>
        <taxon>Actinomycetota</taxon>
        <taxon>Actinomycetes</taxon>
        <taxon>Streptosporangiales</taxon>
        <taxon>Thermomonosporaceae</taxon>
        <taxon>Actinomadura</taxon>
    </lineage>
</organism>
<feature type="compositionally biased region" description="Basic residues" evidence="1">
    <location>
        <begin position="105"/>
        <end position="125"/>
    </location>
</feature>
<comment type="caution">
    <text evidence="3">The sequence shown here is derived from an EMBL/GenBank/DDBJ whole genome shotgun (WGS) entry which is preliminary data.</text>
</comment>
<evidence type="ECO:0000256" key="1">
    <source>
        <dbReference type="SAM" id="MobiDB-lite"/>
    </source>
</evidence>
<evidence type="ECO:0000313" key="3">
    <source>
        <dbReference type="EMBL" id="NEA29488.1"/>
    </source>
</evidence>
<keyword evidence="2" id="KW-0472">Membrane</keyword>
<name>A0A6L9QWN1_9ACTN</name>
<proteinExistence type="predicted"/>
<evidence type="ECO:0000313" key="4">
    <source>
        <dbReference type="Proteomes" id="UP000475532"/>
    </source>
</evidence>
<evidence type="ECO:0000256" key="2">
    <source>
        <dbReference type="SAM" id="Phobius"/>
    </source>
</evidence>
<keyword evidence="2" id="KW-1133">Transmembrane helix</keyword>
<feature type="region of interest" description="Disordered" evidence="1">
    <location>
        <begin position="353"/>
        <end position="395"/>
    </location>
</feature>
<gene>
    <name evidence="3" type="ORF">G3I70_44360</name>
</gene>
<dbReference type="EMBL" id="JAAGLI010001190">
    <property type="protein sequence ID" value="NEA29488.1"/>
    <property type="molecule type" value="Genomic_DNA"/>
</dbReference>
<sequence>MRDATAWKRRPERRPANRPTRWGLLAVNSAFFLIAVGLLNTSQQDTTLVALGRVATCAPIGPVASRYVDKDKVCRRSRKEVMKSLRTGRDPDWNAVIRNSMKKPSERHRGHGPPKSLRHQTKKHQNSPPSSDASPAVPPIRPTSRTETEPPPAVPSAAAPSKPSEHVPTPTPTSHTDLPHRPPWRAAAIALLAFLAVAAYLVKRRRTAFLATRSLLSHMKRGSQPKTETTSIGAAGCMSPDEDRVTSLLTKGASLTGPEAEDAARHMAMEILNRRHHNPADLVLSRPDAWQLFGTDIGTLQEDRVPGLILTDDAAHTRALLGRQCLNQCIAITYADEAEELRELPHQRQPAIVSLKAPTGTTKPPPANPPPRLSRSDAFNELMSMPTIARHPTQR</sequence>
<keyword evidence="2" id="KW-0812">Transmembrane</keyword>
<reference evidence="3 4" key="1">
    <citation type="submission" date="2020-01" db="EMBL/GenBank/DDBJ databases">
        <title>Insect and environment-associated Actinomycetes.</title>
        <authorList>
            <person name="Currrie C."/>
            <person name="Chevrette M."/>
            <person name="Carlson C."/>
            <person name="Stubbendieck R."/>
            <person name="Wendt-Pienkowski E."/>
        </authorList>
    </citation>
    <scope>NUCLEOTIDE SEQUENCE [LARGE SCALE GENOMIC DNA]</scope>
    <source>
        <strain evidence="3 4">SID10258</strain>
    </source>
</reference>
<dbReference type="AlphaFoldDB" id="A0A6L9QWN1"/>
<feature type="transmembrane region" description="Helical" evidence="2">
    <location>
        <begin position="21"/>
        <end position="39"/>
    </location>
</feature>
<dbReference type="Proteomes" id="UP000475532">
    <property type="component" value="Unassembled WGS sequence"/>
</dbReference>
<accession>A0A6L9QWN1</accession>
<dbReference type="RefSeq" id="WP_163064189.1">
    <property type="nucleotide sequence ID" value="NZ_JAAGLI010001190.1"/>
</dbReference>